<keyword evidence="2" id="KW-1185">Reference proteome</keyword>
<dbReference type="Proteomes" id="UP001206128">
    <property type="component" value="Unassembled WGS sequence"/>
</dbReference>
<reference evidence="1" key="1">
    <citation type="submission" date="2022-06" db="EMBL/GenBank/DDBJ databases">
        <title>Genomic Encyclopedia of Archaeal and Bacterial Type Strains, Phase II (KMG-II): from individual species to whole genera.</title>
        <authorList>
            <person name="Goeker M."/>
        </authorList>
    </citation>
    <scope>NUCLEOTIDE SEQUENCE</scope>
    <source>
        <strain evidence="1">DSM 43935</strain>
    </source>
</reference>
<evidence type="ECO:0000313" key="1">
    <source>
        <dbReference type="EMBL" id="MCP2169701.1"/>
    </source>
</evidence>
<dbReference type="AlphaFoldDB" id="A0AAE3KIX4"/>
<comment type="caution">
    <text evidence="1">The sequence shown here is derived from an EMBL/GenBank/DDBJ whole genome shotgun (WGS) entry which is preliminary data.</text>
</comment>
<accession>A0AAE3KIX4</accession>
<dbReference type="EMBL" id="JAMTCK010000020">
    <property type="protein sequence ID" value="MCP2169701.1"/>
    <property type="molecule type" value="Genomic_DNA"/>
</dbReference>
<sequence length="76" mass="7912">MWMRGGDGFVHAFSAAEASKTEGIVRALGDCCYSGSAADLIRMPVGRFCLACSDGVKSAEDEGVLAAQKRDRGTPG</sequence>
<name>A0AAE3KIX4_9PSEU</name>
<protein>
    <submittedName>
        <fullName evidence="1">Uncharacterized protein</fullName>
    </submittedName>
</protein>
<evidence type="ECO:0000313" key="2">
    <source>
        <dbReference type="Proteomes" id="UP001206128"/>
    </source>
</evidence>
<proteinExistence type="predicted"/>
<gene>
    <name evidence="1" type="ORF">LX83_006587</name>
</gene>
<organism evidence="1 2">
    <name type="scientific">Goodfellowiella coeruleoviolacea</name>
    <dbReference type="NCBI Taxonomy" id="334858"/>
    <lineage>
        <taxon>Bacteria</taxon>
        <taxon>Bacillati</taxon>
        <taxon>Actinomycetota</taxon>
        <taxon>Actinomycetes</taxon>
        <taxon>Pseudonocardiales</taxon>
        <taxon>Pseudonocardiaceae</taxon>
        <taxon>Goodfellowiella</taxon>
    </lineage>
</organism>